<dbReference type="OrthoDB" id="167591at2759"/>
<evidence type="ECO:0000313" key="1">
    <source>
        <dbReference type="EMBL" id="KAF0688038.1"/>
    </source>
</evidence>
<dbReference type="Gene3D" id="2.40.50.40">
    <property type="match status" value="1"/>
</dbReference>
<evidence type="ECO:0000313" key="2">
    <source>
        <dbReference type="EMBL" id="VFT96995.1"/>
    </source>
</evidence>
<proteinExistence type="predicted"/>
<reference evidence="1" key="2">
    <citation type="submission" date="2019-06" db="EMBL/GenBank/DDBJ databases">
        <title>Genomics analysis of Aphanomyces spp. identifies a new class of oomycete effector associated with host adaptation.</title>
        <authorList>
            <person name="Gaulin E."/>
        </authorList>
    </citation>
    <scope>NUCLEOTIDE SEQUENCE</scope>
    <source>
        <strain evidence="1">CBS 578.67</strain>
    </source>
</reference>
<dbReference type="InterPro" id="IPR016197">
    <property type="entry name" value="Chromo-like_dom_sf"/>
</dbReference>
<accession>A0A485LFE1</accession>
<evidence type="ECO:0000313" key="3">
    <source>
        <dbReference type="Proteomes" id="UP000332933"/>
    </source>
</evidence>
<gene>
    <name evidence="2" type="primary">Aste57867_20306</name>
    <name evidence="1" type="ORF">As57867_020240</name>
    <name evidence="2" type="ORF">ASTE57867_20306</name>
</gene>
<reference evidence="2 3" key="1">
    <citation type="submission" date="2019-03" db="EMBL/GenBank/DDBJ databases">
        <authorList>
            <person name="Gaulin E."/>
            <person name="Dumas B."/>
        </authorList>
    </citation>
    <scope>NUCLEOTIDE SEQUENCE [LARGE SCALE GENOMIC DNA]</scope>
    <source>
        <strain evidence="2">CBS 568.67</strain>
    </source>
</reference>
<dbReference type="EMBL" id="VJMH01006777">
    <property type="protein sequence ID" value="KAF0688038.1"/>
    <property type="molecule type" value="Genomic_DNA"/>
</dbReference>
<name>A0A485LFE1_9STRA</name>
<protein>
    <submittedName>
        <fullName evidence="2">Aste57867_20306 protein</fullName>
    </submittedName>
</protein>
<organism evidence="2 3">
    <name type="scientific">Aphanomyces stellatus</name>
    <dbReference type="NCBI Taxonomy" id="120398"/>
    <lineage>
        <taxon>Eukaryota</taxon>
        <taxon>Sar</taxon>
        <taxon>Stramenopiles</taxon>
        <taxon>Oomycota</taxon>
        <taxon>Saprolegniomycetes</taxon>
        <taxon>Saprolegniales</taxon>
        <taxon>Verrucalvaceae</taxon>
        <taxon>Aphanomyces</taxon>
    </lineage>
</organism>
<sequence>MGRIHPVLNVDRLELAKPLPSQFKSRPIPKAAPIILDEATGEQLHIIEAFLNTRTFNRNKEYWVKWHGLDEPTRQLENNVKRVSHFDRLLKTLRDKIAERRAAARGRM</sequence>
<dbReference type="Proteomes" id="UP000332933">
    <property type="component" value="Unassembled WGS sequence"/>
</dbReference>
<dbReference type="EMBL" id="CAADRA010006800">
    <property type="protein sequence ID" value="VFT96995.1"/>
    <property type="molecule type" value="Genomic_DNA"/>
</dbReference>
<dbReference type="SUPFAM" id="SSF54160">
    <property type="entry name" value="Chromo domain-like"/>
    <property type="match status" value="1"/>
</dbReference>
<dbReference type="AlphaFoldDB" id="A0A485LFE1"/>
<keyword evidence="3" id="KW-1185">Reference proteome</keyword>